<dbReference type="PROSITE" id="PS00036">
    <property type="entry name" value="BZIP_BASIC"/>
    <property type="match status" value="1"/>
</dbReference>
<dbReference type="PROSITE" id="PS50217">
    <property type="entry name" value="BZIP"/>
    <property type="match status" value="1"/>
</dbReference>
<evidence type="ECO:0000313" key="9">
    <source>
        <dbReference type="EMBL" id="KAJ8505937.1"/>
    </source>
</evidence>
<evidence type="ECO:0000259" key="8">
    <source>
        <dbReference type="PROSITE" id="PS50217"/>
    </source>
</evidence>
<name>A0A427B4G0_ENSVE</name>
<dbReference type="Pfam" id="PF00170">
    <property type="entry name" value="bZIP_1"/>
    <property type="match status" value="1"/>
</dbReference>
<sequence>MSAHEPAIDSPLTAFDGFEPVCAPPVRTAASSAEEERRRRRMISNRESARRSRLRKQRQLEGLRLESNRLGSQNRGLADRLGALSYYAALFSRENARLRDESAALRRRLGDIRRAALWWRLVPMPQMPSADSAAVGGRYVPGNDPILASLMV</sequence>
<dbReference type="Proteomes" id="UP000287651">
    <property type="component" value="Unassembled WGS sequence"/>
</dbReference>
<dbReference type="GO" id="GO:0000976">
    <property type="term" value="F:transcription cis-regulatory region binding"/>
    <property type="evidence" value="ECO:0007669"/>
    <property type="project" value="TreeGrafter"/>
</dbReference>
<dbReference type="PANTHER" id="PTHR45764">
    <property type="entry name" value="BZIP TRANSCRIPTION FACTOR 44"/>
    <property type="match status" value="1"/>
</dbReference>
<keyword evidence="12" id="KW-1185">Reference proteome</keyword>
<dbReference type="EMBL" id="AMZH03000507">
    <property type="protein sequence ID" value="RRT83361.1"/>
    <property type="molecule type" value="Genomic_DNA"/>
</dbReference>
<keyword evidence="4" id="KW-0804">Transcription</keyword>
<evidence type="ECO:0000256" key="6">
    <source>
        <dbReference type="SAM" id="Coils"/>
    </source>
</evidence>
<evidence type="ECO:0000313" key="10">
    <source>
        <dbReference type="EMBL" id="RRT83361.1"/>
    </source>
</evidence>
<dbReference type="GO" id="GO:0005634">
    <property type="term" value="C:nucleus"/>
    <property type="evidence" value="ECO:0007669"/>
    <property type="project" value="UniProtKB-SubCell"/>
</dbReference>
<organism evidence="10 11">
    <name type="scientific">Ensete ventricosum</name>
    <name type="common">Abyssinian banana</name>
    <name type="synonym">Musa ensete</name>
    <dbReference type="NCBI Taxonomy" id="4639"/>
    <lineage>
        <taxon>Eukaryota</taxon>
        <taxon>Viridiplantae</taxon>
        <taxon>Streptophyta</taxon>
        <taxon>Embryophyta</taxon>
        <taxon>Tracheophyta</taxon>
        <taxon>Spermatophyta</taxon>
        <taxon>Magnoliopsida</taxon>
        <taxon>Liliopsida</taxon>
        <taxon>Zingiberales</taxon>
        <taxon>Musaceae</taxon>
        <taxon>Ensete</taxon>
    </lineage>
</organism>
<protein>
    <recommendedName>
        <fullName evidence="8">BZIP domain-containing protein</fullName>
    </recommendedName>
</protein>
<dbReference type="AlphaFoldDB" id="A0A427B4G0"/>
<keyword evidence="5" id="KW-0539">Nucleus</keyword>
<dbReference type="CDD" id="cd14702">
    <property type="entry name" value="bZIP_plant_GBF1"/>
    <property type="match status" value="1"/>
</dbReference>
<dbReference type="GO" id="GO:0045893">
    <property type="term" value="P:positive regulation of DNA-templated transcription"/>
    <property type="evidence" value="ECO:0007669"/>
    <property type="project" value="TreeGrafter"/>
</dbReference>
<evidence type="ECO:0000256" key="5">
    <source>
        <dbReference type="ARBA" id="ARBA00023242"/>
    </source>
</evidence>
<dbReference type="PANTHER" id="PTHR45764:SF21">
    <property type="entry name" value="OS03G0770000 PROTEIN"/>
    <property type="match status" value="1"/>
</dbReference>
<evidence type="ECO:0000256" key="4">
    <source>
        <dbReference type="ARBA" id="ARBA00023163"/>
    </source>
</evidence>
<dbReference type="SMART" id="SM00338">
    <property type="entry name" value="BRLZ"/>
    <property type="match status" value="1"/>
</dbReference>
<dbReference type="InterPro" id="IPR045314">
    <property type="entry name" value="bZIP_plant_GBF1"/>
</dbReference>
<comment type="subcellular location">
    <subcellularLocation>
        <location evidence="1">Nucleus</location>
    </subcellularLocation>
</comment>
<dbReference type="Gene3D" id="1.20.5.170">
    <property type="match status" value="1"/>
</dbReference>
<dbReference type="Proteomes" id="UP001222027">
    <property type="component" value="Unassembled WGS sequence"/>
</dbReference>
<evidence type="ECO:0000256" key="1">
    <source>
        <dbReference type="ARBA" id="ARBA00004123"/>
    </source>
</evidence>
<proteinExistence type="predicted"/>
<reference evidence="10 11" key="1">
    <citation type="journal article" date="2014" name="Agronomy (Basel)">
        <title>A Draft Genome Sequence for Ensete ventricosum, the Drought-Tolerant Tree Against Hunger.</title>
        <authorList>
            <person name="Harrison J."/>
            <person name="Moore K.A."/>
            <person name="Paszkiewicz K."/>
            <person name="Jones T."/>
            <person name="Grant M."/>
            <person name="Ambacheew D."/>
            <person name="Muzemil S."/>
            <person name="Studholme D.J."/>
        </authorList>
    </citation>
    <scope>NUCLEOTIDE SEQUENCE [LARGE SCALE GENOMIC DNA]</scope>
</reference>
<reference evidence="10" key="2">
    <citation type="submission" date="2018-09" db="EMBL/GenBank/DDBJ databases">
        <authorList>
            <person name="Harrison J."/>
            <person name="Moore K.A."/>
            <person name="Paszkiewicz K."/>
            <person name="Jones T."/>
            <person name="Grant M."/>
            <person name="Ambacheew D."/>
            <person name="Muzemil S."/>
            <person name="Studholme D."/>
        </authorList>
    </citation>
    <scope>NUCLEOTIDE SEQUENCE</scope>
</reference>
<feature type="domain" description="BZIP" evidence="8">
    <location>
        <begin position="35"/>
        <end position="105"/>
    </location>
</feature>
<dbReference type="EMBL" id="JAQQAF010000002">
    <property type="protein sequence ID" value="KAJ8505937.1"/>
    <property type="molecule type" value="Genomic_DNA"/>
</dbReference>
<feature type="coiled-coil region" evidence="6">
    <location>
        <begin position="88"/>
        <end position="115"/>
    </location>
</feature>
<reference evidence="9 12" key="3">
    <citation type="submission" date="2022-12" db="EMBL/GenBank/DDBJ databases">
        <title>Chromosome-scale assembly of the Ensete ventricosum genome.</title>
        <authorList>
            <person name="Dussert Y."/>
            <person name="Stocks J."/>
            <person name="Wendawek A."/>
            <person name="Woldeyes F."/>
            <person name="Nichols R.A."/>
            <person name="Borrell J.S."/>
        </authorList>
    </citation>
    <scope>NUCLEOTIDE SEQUENCE [LARGE SCALE GENOMIC DNA]</scope>
    <source>
        <strain evidence="12">cv. Maze</strain>
        <strain evidence="9">MazeRef_0001</strain>
        <tissue evidence="9">Seeds</tissue>
    </source>
</reference>
<feature type="region of interest" description="Disordered" evidence="7">
    <location>
        <begin position="26"/>
        <end position="55"/>
    </location>
</feature>
<keyword evidence="3" id="KW-0238">DNA-binding</keyword>
<dbReference type="FunFam" id="1.20.5.170:FF:000020">
    <property type="entry name" value="BZIP transcription factor"/>
    <property type="match status" value="1"/>
</dbReference>
<dbReference type="SUPFAM" id="SSF57959">
    <property type="entry name" value="Leucine zipper domain"/>
    <property type="match status" value="1"/>
</dbReference>
<keyword evidence="6" id="KW-0175">Coiled coil</keyword>
<dbReference type="GO" id="GO:0003700">
    <property type="term" value="F:DNA-binding transcription factor activity"/>
    <property type="evidence" value="ECO:0007669"/>
    <property type="project" value="InterPro"/>
</dbReference>
<evidence type="ECO:0000256" key="3">
    <source>
        <dbReference type="ARBA" id="ARBA00023125"/>
    </source>
</evidence>
<dbReference type="OrthoDB" id="551672at2759"/>
<keyword evidence="2" id="KW-0805">Transcription regulation</keyword>
<evidence type="ECO:0000313" key="12">
    <source>
        <dbReference type="Proteomes" id="UP001222027"/>
    </source>
</evidence>
<gene>
    <name evidence="10" type="ORF">B296_00000629</name>
    <name evidence="9" type="ORF">OPV22_006823</name>
</gene>
<dbReference type="InterPro" id="IPR046347">
    <property type="entry name" value="bZIP_sf"/>
</dbReference>
<dbReference type="GO" id="GO:0046982">
    <property type="term" value="F:protein heterodimerization activity"/>
    <property type="evidence" value="ECO:0007669"/>
    <property type="project" value="UniProtKB-ARBA"/>
</dbReference>
<dbReference type="InterPro" id="IPR004827">
    <property type="entry name" value="bZIP"/>
</dbReference>
<evidence type="ECO:0000256" key="7">
    <source>
        <dbReference type="SAM" id="MobiDB-lite"/>
    </source>
</evidence>
<evidence type="ECO:0000313" key="11">
    <source>
        <dbReference type="Proteomes" id="UP000287651"/>
    </source>
</evidence>
<accession>A0A427B4G0</accession>
<evidence type="ECO:0000256" key="2">
    <source>
        <dbReference type="ARBA" id="ARBA00023015"/>
    </source>
</evidence>
<comment type="caution">
    <text evidence="10">The sequence shown here is derived from an EMBL/GenBank/DDBJ whole genome shotgun (WGS) entry which is preliminary data.</text>
</comment>